<proteinExistence type="predicted"/>
<dbReference type="GO" id="GO:0003677">
    <property type="term" value="F:DNA binding"/>
    <property type="evidence" value="ECO:0007669"/>
    <property type="project" value="UniProtKB-KW"/>
</dbReference>
<keyword evidence="4" id="KW-1185">Reference proteome</keyword>
<dbReference type="InterPro" id="IPR011042">
    <property type="entry name" value="6-blade_b-propeller_TolB-like"/>
</dbReference>
<evidence type="ECO:0000313" key="4">
    <source>
        <dbReference type="Proteomes" id="UP001519287"/>
    </source>
</evidence>
<name>A0ABS4J8N0_9BACL</name>
<accession>A0ABS4J8N0</accession>
<feature type="repeat" description="NHL" evidence="2">
    <location>
        <begin position="1"/>
        <end position="25"/>
    </location>
</feature>
<dbReference type="Proteomes" id="UP001519287">
    <property type="component" value="Unassembled WGS sequence"/>
</dbReference>
<sequence>MASDSQGNVYVADYNNYRIQKLDISTGKWSSWGKSGGAAGCALGEFNSPTGIAVDSRRSSKPKRVRISRILKGLLTAPSVRRKL</sequence>
<dbReference type="Pfam" id="PF01436">
    <property type="entry name" value="NHL"/>
    <property type="match status" value="1"/>
</dbReference>
<comment type="caution">
    <text evidence="3">The sequence shown here is derived from an EMBL/GenBank/DDBJ whole genome shotgun (WGS) entry which is preliminary data.</text>
</comment>
<dbReference type="Gene3D" id="2.120.10.30">
    <property type="entry name" value="TolB, C-terminal domain"/>
    <property type="match status" value="1"/>
</dbReference>
<dbReference type="InterPro" id="IPR001258">
    <property type="entry name" value="NHL_repeat"/>
</dbReference>
<keyword evidence="3" id="KW-0238">DNA-binding</keyword>
<organism evidence="3 4">
    <name type="scientific">Paenibacillus eucommiae</name>
    <dbReference type="NCBI Taxonomy" id="1355755"/>
    <lineage>
        <taxon>Bacteria</taxon>
        <taxon>Bacillati</taxon>
        <taxon>Bacillota</taxon>
        <taxon>Bacilli</taxon>
        <taxon>Bacillales</taxon>
        <taxon>Paenibacillaceae</taxon>
        <taxon>Paenibacillus</taxon>
    </lineage>
</organism>
<keyword evidence="1" id="KW-0677">Repeat</keyword>
<evidence type="ECO:0000256" key="2">
    <source>
        <dbReference type="PROSITE-ProRule" id="PRU00504"/>
    </source>
</evidence>
<dbReference type="EMBL" id="JAGGLB010000036">
    <property type="protein sequence ID" value="MBP1995620.1"/>
    <property type="molecule type" value="Genomic_DNA"/>
</dbReference>
<dbReference type="PROSITE" id="PS51125">
    <property type="entry name" value="NHL"/>
    <property type="match status" value="1"/>
</dbReference>
<dbReference type="SUPFAM" id="SSF101898">
    <property type="entry name" value="NHL repeat"/>
    <property type="match status" value="1"/>
</dbReference>
<gene>
    <name evidence="3" type="ORF">J2Z66_007262</name>
</gene>
<reference evidence="3 4" key="1">
    <citation type="submission" date="2021-03" db="EMBL/GenBank/DDBJ databases">
        <title>Genomic Encyclopedia of Type Strains, Phase IV (KMG-IV): sequencing the most valuable type-strain genomes for metagenomic binning, comparative biology and taxonomic classification.</title>
        <authorList>
            <person name="Goeker M."/>
        </authorList>
    </citation>
    <scope>NUCLEOTIDE SEQUENCE [LARGE SCALE GENOMIC DNA]</scope>
    <source>
        <strain evidence="3 4">DSM 26048</strain>
    </source>
</reference>
<evidence type="ECO:0000313" key="3">
    <source>
        <dbReference type="EMBL" id="MBP1995620.1"/>
    </source>
</evidence>
<evidence type="ECO:0000256" key="1">
    <source>
        <dbReference type="ARBA" id="ARBA00022737"/>
    </source>
</evidence>
<protein>
    <submittedName>
        <fullName evidence="3">DNA-binding beta-propeller fold protein YncE</fullName>
    </submittedName>
</protein>